<proteinExistence type="predicted"/>
<dbReference type="OMA" id="TTIEWEW"/>
<keyword evidence="3" id="KW-1185">Reference proteome</keyword>
<dbReference type="InParanoid" id="D2V8Q6"/>
<evidence type="ECO:0000256" key="1">
    <source>
        <dbReference type="SAM" id="Phobius"/>
    </source>
</evidence>
<keyword evidence="1" id="KW-0812">Transmembrane</keyword>
<keyword evidence="1" id="KW-0472">Membrane</keyword>
<dbReference type="OrthoDB" id="10256343at2759"/>
<dbReference type="RefSeq" id="XP_002679475.1">
    <property type="nucleotide sequence ID" value="XM_002679429.1"/>
</dbReference>
<gene>
    <name evidence="2" type="ORF">NAEGRDRAFT_65242</name>
</gene>
<protein>
    <submittedName>
        <fullName evidence="2">Predicted protein</fullName>
    </submittedName>
</protein>
<organism evidence="3">
    <name type="scientific">Naegleria gruberi</name>
    <name type="common">Amoeba</name>
    <dbReference type="NCBI Taxonomy" id="5762"/>
    <lineage>
        <taxon>Eukaryota</taxon>
        <taxon>Discoba</taxon>
        <taxon>Heterolobosea</taxon>
        <taxon>Tetramitia</taxon>
        <taxon>Eutetramitia</taxon>
        <taxon>Vahlkampfiidae</taxon>
        <taxon>Naegleria</taxon>
    </lineage>
</organism>
<feature type="transmembrane region" description="Helical" evidence="1">
    <location>
        <begin position="78"/>
        <end position="97"/>
    </location>
</feature>
<feature type="transmembrane region" description="Helical" evidence="1">
    <location>
        <begin position="295"/>
        <end position="318"/>
    </location>
</feature>
<feature type="transmembrane region" description="Helical" evidence="1">
    <location>
        <begin position="212"/>
        <end position="232"/>
    </location>
</feature>
<dbReference type="GeneID" id="8859719"/>
<feature type="transmembrane region" description="Helical" evidence="1">
    <location>
        <begin position="330"/>
        <end position="351"/>
    </location>
</feature>
<name>D2V8Q6_NAEGR</name>
<evidence type="ECO:0000313" key="3">
    <source>
        <dbReference type="Proteomes" id="UP000006671"/>
    </source>
</evidence>
<keyword evidence="1" id="KW-1133">Transmembrane helix</keyword>
<dbReference type="KEGG" id="ngr:NAEGRDRAFT_65242"/>
<sequence length="429" mass="48761">MSTIQDTFGGGSSMDDLSSFGSSYTTGYDSSRGSTIGNVILKDIVSFIISDMNLINHGNVTHNQTKGGINWEQAPQGAMTAIAAIVSLIWLCFSLKGIFKNQISLQRKLFSMILGTCTIRTAQSLIFNQICFRHNRDAEICPTISKVSQILDIYASSFNFVIYLILGLYWAEQYFTLKRIQDDNYSFSNSQSEVSTSVNSTYFLKVRRVINIAFWILSIFSFLFVTPFAVLIVAMDHKGFGYSTVAYQVSRLVIRLVLSWGVCLTLVVFGVLVFNLYRRSKLSNSELSSRNIQKVAIITIVCTTAYFFLSITNIVTTIEWEWYQSFEHAYVFYIVFALIELFANTILLLFLPPKPIVMALANLFSFCRRNVPEEEGFAVRNKLFYDNIVTLDDDSYHMDFEHTEDDFSEHAEETSSIINNNFANRKAKN</sequence>
<dbReference type="Proteomes" id="UP000006671">
    <property type="component" value="Unassembled WGS sequence"/>
</dbReference>
<feature type="transmembrane region" description="Helical" evidence="1">
    <location>
        <begin position="252"/>
        <end position="274"/>
    </location>
</feature>
<dbReference type="AlphaFoldDB" id="D2V8Q6"/>
<dbReference type="VEuPathDB" id="AmoebaDB:NAEGRDRAFT_65242"/>
<dbReference type="EMBL" id="GG738857">
    <property type="protein sequence ID" value="EFC46731.1"/>
    <property type="molecule type" value="Genomic_DNA"/>
</dbReference>
<reference evidence="2 3" key="1">
    <citation type="journal article" date="2010" name="Cell">
        <title>The genome of Naegleria gruberi illuminates early eukaryotic versatility.</title>
        <authorList>
            <person name="Fritz-Laylin L.K."/>
            <person name="Prochnik S.E."/>
            <person name="Ginger M.L."/>
            <person name="Dacks J.B."/>
            <person name="Carpenter M.L."/>
            <person name="Field M.C."/>
            <person name="Kuo A."/>
            <person name="Paredez A."/>
            <person name="Chapman J."/>
            <person name="Pham J."/>
            <person name="Shu S."/>
            <person name="Neupane R."/>
            <person name="Cipriano M."/>
            <person name="Mancuso J."/>
            <person name="Tu H."/>
            <person name="Salamov A."/>
            <person name="Lindquist E."/>
            <person name="Shapiro H."/>
            <person name="Lucas S."/>
            <person name="Grigoriev I.V."/>
            <person name="Cande W.Z."/>
            <person name="Fulton C."/>
            <person name="Rokhsar D.S."/>
            <person name="Dawson S.C."/>
        </authorList>
    </citation>
    <scope>NUCLEOTIDE SEQUENCE [LARGE SCALE GENOMIC DNA]</scope>
    <source>
        <strain evidence="2 3">NEG-M</strain>
    </source>
</reference>
<evidence type="ECO:0000313" key="2">
    <source>
        <dbReference type="EMBL" id="EFC46731.1"/>
    </source>
</evidence>
<accession>D2V8Q6</accession>